<sequence length="43" mass="4919">MTLRNMIRSMLAFAAIFGVAIASMHVTTEAEARRGVKPYYWRT</sequence>
<feature type="non-terminal residue" evidence="1">
    <location>
        <position position="43"/>
    </location>
</feature>
<proteinExistence type="predicted"/>
<comment type="caution">
    <text evidence="1">The sequence shown here is derived from an EMBL/GenBank/DDBJ whole genome shotgun (WGS) entry which is preliminary data.</text>
</comment>
<organism evidence="1">
    <name type="scientific">marine sediment metagenome</name>
    <dbReference type="NCBI Taxonomy" id="412755"/>
    <lineage>
        <taxon>unclassified sequences</taxon>
        <taxon>metagenomes</taxon>
        <taxon>ecological metagenomes</taxon>
    </lineage>
</organism>
<name>X1UE02_9ZZZZ</name>
<accession>X1UE02</accession>
<dbReference type="EMBL" id="BARW01028795">
    <property type="protein sequence ID" value="GAJ15753.1"/>
    <property type="molecule type" value="Genomic_DNA"/>
</dbReference>
<reference evidence="1" key="1">
    <citation type="journal article" date="2014" name="Front. Microbiol.">
        <title>High frequency of phylogenetically diverse reductive dehalogenase-homologous genes in deep subseafloor sedimentary metagenomes.</title>
        <authorList>
            <person name="Kawai M."/>
            <person name="Futagami T."/>
            <person name="Toyoda A."/>
            <person name="Takaki Y."/>
            <person name="Nishi S."/>
            <person name="Hori S."/>
            <person name="Arai W."/>
            <person name="Tsubouchi T."/>
            <person name="Morono Y."/>
            <person name="Uchiyama I."/>
            <person name="Ito T."/>
            <person name="Fujiyama A."/>
            <person name="Inagaki F."/>
            <person name="Takami H."/>
        </authorList>
    </citation>
    <scope>NUCLEOTIDE SEQUENCE</scope>
    <source>
        <strain evidence="1">Expedition CK06-06</strain>
    </source>
</reference>
<dbReference type="AlphaFoldDB" id="X1UE02"/>
<protein>
    <submittedName>
        <fullName evidence="1">Uncharacterized protein</fullName>
    </submittedName>
</protein>
<evidence type="ECO:0000313" key="1">
    <source>
        <dbReference type="EMBL" id="GAJ15753.1"/>
    </source>
</evidence>
<gene>
    <name evidence="1" type="ORF">S12H4_46408</name>
</gene>